<protein>
    <submittedName>
        <fullName evidence="1">RCG53440</fullName>
    </submittedName>
</protein>
<feature type="non-terminal residue" evidence="1">
    <location>
        <position position="73"/>
    </location>
</feature>
<accession>A6JRH0</accession>
<sequence>MRSALALLWCQQKAPTHTHSLPADIPCGFLLISRGSGHPNFPCSSLPARHSVWCHVTRHRGKPLLRSLRKAHT</sequence>
<dbReference type="Proteomes" id="UP000234681">
    <property type="component" value="Chromosome 5"/>
</dbReference>
<dbReference type="EMBL" id="CH473998">
    <property type="protein sequence ID" value="EDL97762.1"/>
    <property type="molecule type" value="Genomic_DNA"/>
</dbReference>
<reference evidence="2" key="1">
    <citation type="submission" date="2005-09" db="EMBL/GenBank/DDBJ databases">
        <authorList>
            <person name="Mural R.J."/>
            <person name="Li P.W."/>
            <person name="Adams M.D."/>
            <person name="Amanatides P.G."/>
            <person name="Baden-Tillson H."/>
            <person name="Barnstead M."/>
            <person name="Chin S.H."/>
            <person name="Dew I."/>
            <person name="Evans C.A."/>
            <person name="Ferriera S."/>
            <person name="Flanigan M."/>
            <person name="Fosler C."/>
            <person name="Glodek A."/>
            <person name="Gu Z."/>
            <person name="Holt R.A."/>
            <person name="Jennings D."/>
            <person name="Kraft C.L."/>
            <person name="Lu F."/>
            <person name="Nguyen T."/>
            <person name="Nusskern D.R."/>
            <person name="Pfannkoch C.M."/>
            <person name="Sitter C."/>
            <person name="Sutton G.G."/>
            <person name="Venter J.C."/>
            <person name="Wang Z."/>
            <person name="Woodage T."/>
            <person name="Zheng X.H."/>
            <person name="Zhong F."/>
        </authorList>
    </citation>
    <scope>NUCLEOTIDE SEQUENCE [LARGE SCALE GENOMIC DNA]</scope>
    <source>
        <strain>BN</strain>
        <strain evidence="2">Sprague-Dawley</strain>
    </source>
</reference>
<gene>
    <name evidence="1" type="ORF">rCG_53440</name>
</gene>
<organism evidence="1 2">
    <name type="scientific">Rattus norvegicus</name>
    <name type="common">Rat</name>
    <dbReference type="NCBI Taxonomy" id="10116"/>
    <lineage>
        <taxon>Eukaryota</taxon>
        <taxon>Metazoa</taxon>
        <taxon>Chordata</taxon>
        <taxon>Craniata</taxon>
        <taxon>Vertebrata</taxon>
        <taxon>Euteleostomi</taxon>
        <taxon>Mammalia</taxon>
        <taxon>Eutheria</taxon>
        <taxon>Euarchontoglires</taxon>
        <taxon>Glires</taxon>
        <taxon>Rodentia</taxon>
        <taxon>Myomorpha</taxon>
        <taxon>Muroidea</taxon>
        <taxon>Muridae</taxon>
        <taxon>Murinae</taxon>
        <taxon>Rattus</taxon>
    </lineage>
</organism>
<proteinExistence type="predicted"/>
<evidence type="ECO:0000313" key="1">
    <source>
        <dbReference type="EMBL" id="EDL97762.1"/>
    </source>
</evidence>
<evidence type="ECO:0000313" key="2">
    <source>
        <dbReference type="Proteomes" id="UP000234681"/>
    </source>
</evidence>
<dbReference type="AlphaFoldDB" id="A6JRH0"/>
<name>A6JRH0_RAT</name>